<keyword evidence="2" id="KW-1185">Reference proteome</keyword>
<dbReference type="PROSITE" id="PS51257">
    <property type="entry name" value="PROKAR_LIPOPROTEIN"/>
    <property type="match status" value="1"/>
</dbReference>
<comment type="caution">
    <text evidence="1">The sequence shown here is derived from an EMBL/GenBank/DDBJ whole genome shotgun (WGS) entry which is preliminary data.</text>
</comment>
<protein>
    <recommendedName>
        <fullName evidence="3">Lipoprotein</fullName>
    </recommendedName>
</protein>
<dbReference type="STRING" id="60547.GCA_000751215_02281"/>
<dbReference type="RefSeq" id="WP_035930230.1">
    <property type="nucleotide sequence ID" value="NZ_CADFFX010000001.1"/>
</dbReference>
<sequence length="205" mass="22058">MYRPFMITLFAVFTAACETTQQTASLECGAAGLGVAFLLCKAAGGSNATCAAVGGVAAVGGGVLCYSLSDKLDKRRKELAGHENDLDARLRYVKGINADTAKYNEDLKKQVAALSQHTDTLVQQIQQKTADEKKLADQRKALDAAIKNASDSVAAQRNALNFMRSYQAEQAGKSQELAAEVQRQQMLLAETQRETSALAAQRQRI</sequence>
<name>A0A069Q1W9_9BURK</name>
<evidence type="ECO:0000313" key="2">
    <source>
        <dbReference type="Proteomes" id="UP000027466"/>
    </source>
</evidence>
<organism evidence="1 2">
    <name type="scientific">Caballeronia glathei</name>
    <dbReference type="NCBI Taxonomy" id="60547"/>
    <lineage>
        <taxon>Bacteria</taxon>
        <taxon>Pseudomonadati</taxon>
        <taxon>Pseudomonadota</taxon>
        <taxon>Betaproteobacteria</taxon>
        <taxon>Burkholderiales</taxon>
        <taxon>Burkholderiaceae</taxon>
        <taxon>Caballeronia</taxon>
    </lineage>
</organism>
<dbReference type="Proteomes" id="UP000027466">
    <property type="component" value="Unassembled WGS sequence"/>
</dbReference>
<accession>A0A069Q1W9</accession>
<proteinExistence type="predicted"/>
<dbReference type="EMBL" id="JFHC01000006">
    <property type="protein sequence ID" value="KDR43746.1"/>
    <property type="molecule type" value="Genomic_DNA"/>
</dbReference>
<dbReference type="AlphaFoldDB" id="A0A069Q1W9"/>
<evidence type="ECO:0008006" key="3">
    <source>
        <dbReference type="Google" id="ProtNLM"/>
    </source>
</evidence>
<evidence type="ECO:0000313" key="1">
    <source>
        <dbReference type="EMBL" id="KDR43746.1"/>
    </source>
</evidence>
<reference evidence="1 2" key="1">
    <citation type="submission" date="2014-03" db="EMBL/GenBank/DDBJ databases">
        <title>Draft Genome Sequences of Four Burkholderia Strains.</title>
        <authorList>
            <person name="Liu X.Y."/>
            <person name="Li C.X."/>
            <person name="Xu J.H."/>
        </authorList>
    </citation>
    <scope>NUCLEOTIDE SEQUENCE [LARGE SCALE GENOMIC DNA]</scope>
    <source>
        <strain evidence="1 2">DSM 50014</strain>
    </source>
</reference>
<gene>
    <name evidence="1" type="ORF">BG61_32475</name>
</gene>